<dbReference type="STRING" id="1284197.S8B8H7"/>
<reference evidence="1 2" key="1">
    <citation type="journal article" date="2013" name="PLoS Genet.">
        <title>Genomic mechanisms accounting for the adaptation to parasitism in nematode-trapping fungi.</title>
        <authorList>
            <person name="Meerupati T."/>
            <person name="Andersson K.M."/>
            <person name="Friman E."/>
            <person name="Kumar D."/>
            <person name="Tunlid A."/>
            <person name="Ahren D."/>
        </authorList>
    </citation>
    <scope>NUCLEOTIDE SEQUENCE [LARGE SCALE GENOMIC DNA]</scope>
    <source>
        <strain evidence="1 2">CBS 200.50</strain>
    </source>
</reference>
<organism evidence="1 2">
    <name type="scientific">Dactylellina haptotyla (strain CBS 200.50)</name>
    <name type="common">Nematode-trapping fungus</name>
    <name type="synonym">Monacrosporium haptotylum</name>
    <dbReference type="NCBI Taxonomy" id="1284197"/>
    <lineage>
        <taxon>Eukaryota</taxon>
        <taxon>Fungi</taxon>
        <taxon>Dikarya</taxon>
        <taxon>Ascomycota</taxon>
        <taxon>Pezizomycotina</taxon>
        <taxon>Orbiliomycetes</taxon>
        <taxon>Orbiliales</taxon>
        <taxon>Orbiliaceae</taxon>
        <taxon>Dactylellina</taxon>
    </lineage>
</organism>
<dbReference type="EMBL" id="AQGS01001182">
    <property type="protein sequence ID" value="EPS35318.1"/>
    <property type="molecule type" value="Genomic_DNA"/>
</dbReference>
<keyword evidence="2" id="KW-1185">Reference proteome</keyword>
<sequence length="211" mass="23796">MDLRSAIDNGQFYSLPFTDLLRLVRDEYPSELERLKTAYSIPVQSKTSPSEPSPSQILYNNDYDEINRTLVGLSMLRKIHDGDYAGFAGGQQPAAQRLRESSFAWTRSLFQLGLTTSDDLYTLITSFIISDLGKSPTLAEDLQRETTIEIGSQTKPNHDLILYLVVRHAPHLIPCLDRVPSSHREILIRSIEFGAIFNFGQMAQAECLKES</sequence>
<proteinExistence type="predicted"/>
<dbReference type="InterPro" id="IPR049232">
    <property type="entry name" value="DUF6829"/>
</dbReference>
<dbReference type="eggNOG" id="ENOG502SN3J">
    <property type="taxonomic scope" value="Eukaryota"/>
</dbReference>
<protein>
    <submittedName>
        <fullName evidence="1">Uncharacterized protein</fullName>
    </submittedName>
</protein>
<dbReference type="Pfam" id="PF20717">
    <property type="entry name" value="DUF6829"/>
    <property type="match status" value="1"/>
</dbReference>
<name>S8B8H7_DACHA</name>
<gene>
    <name evidence="1" type="ORF">H072_11324</name>
</gene>
<dbReference type="OrthoDB" id="5295627at2759"/>
<comment type="caution">
    <text evidence="1">The sequence shown here is derived from an EMBL/GenBank/DDBJ whole genome shotgun (WGS) entry which is preliminary data.</text>
</comment>
<reference evidence="2" key="2">
    <citation type="submission" date="2013-04" db="EMBL/GenBank/DDBJ databases">
        <title>Genomic mechanisms accounting for the adaptation to parasitism in nematode-trapping fungi.</title>
        <authorList>
            <person name="Ahren D.G."/>
        </authorList>
    </citation>
    <scope>NUCLEOTIDE SEQUENCE [LARGE SCALE GENOMIC DNA]</scope>
    <source>
        <strain evidence="2">CBS 200.50</strain>
    </source>
</reference>
<evidence type="ECO:0000313" key="2">
    <source>
        <dbReference type="Proteomes" id="UP000015100"/>
    </source>
</evidence>
<accession>S8B8H7</accession>
<dbReference type="HOGENOM" id="CLU_1331652_0_0_1"/>
<dbReference type="OMA" id="FNWISTF"/>
<dbReference type="Proteomes" id="UP000015100">
    <property type="component" value="Unassembled WGS sequence"/>
</dbReference>
<dbReference type="AlphaFoldDB" id="S8B8H7"/>
<evidence type="ECO:0000313" key="1">
    <source>
        <dbReference type="EMBL" id="EPS35318.1"/>
    </source>
</evidence>